<dbReference type="Proteomes" id="UP001631957">
    <property type="component" value="Unassembled WGS sequence"/>
</dbReference>
<evidence type="ECO:0000313" key="1">
    <source>
        <dbReference type="EMBL" id="MFM9609646.1"/>
    </source>
</evidence>
<organism evidence="1 2">
    <name type="scientific">Streptomyces niveiscabiei</name>
    <dbReference type="NCBI Taxonomy" id="164115"/>
    <lineage>
        <taxon>Bacteria</taxon>
        <taxon>Bacillati</taxon>
        <taxon>Actinomycetota</taxon>
        <taxon>Actinomycetes</taxon>
        <taxon>Kitasatosporales</taxon>
        <taxon>Streptomycetaceae</taxon>
        <taxon>Streptomyces</taxon>
    </lineage>
</organism>
<reference evidence="1 2" key="1">
    <citation type="submission" date="2024-12" db="EMBL/GenBank/DDBJ databases">
        <title>Forecasting of Potato common scab and diversities of Pathogenic streptomyces spp. in china.</title>
        <authorList>
            <person name="Handique U."/>
            <person name="Wu J."/>
        </authorList>
    </citation>
    <scope>NUCLEOTIDE SEQUENCE [LARGE SCALE GENOMIC DNA]</scope>
    <source>
        <strain evidence="1 2">ZRIMU1530</strain>
    </source>
</reference>
<gene>
    <name evidence="1" type="ORF">ACKI18_13125</name>
</gene>
<dbReference type="EMBL" id="JBJVNI010000006">
    <property type="protein sequence ID" value="MFM9609646.1"/>
    <property type="molecule type" value="Genomic_DNA"/>
</dbReference>
<accession>A0ABW9HPP0</accession>
<protein>
    <submittedName>
        <fullName evidence="1">Peptidase inhibitor family I36 protein</fullName>
    </submittedName>
</protein>
<dbReference type="SUPFAM" id="SSF49695">
    <property type="entry name" value="gamma-Crystallin-like"/>
    <property type="match status" value="1"/>
</dbReference>
<dbReference type="Gene3D" id="2.60.20.10">
    <property type="entry name" value="Crystallins"/>
    <property type="match status" value="1"/>
</dbReference>
<comment type="caution">
    <text evidence="1">The sequence shown here is derived from an EMBL/GenBank/DDBJ whole genome shotgun (WGS) entry which is preliminary data.</text>
</comment>
<dbReference type="InterPro" id="IPR011024">
    <property type="entry name" value="G_crystallin-like"/>
</dbReference>
<proteinExistence type="predicted"/>
<name>A0ABW9HPP0_9ACTN</name>
<sequence length="116" mass="12754">MAAIAGGTLASAPSASAAPGDCPDHYVCIFQHANYEGRWIGNLQGHDRPNVGDYMNDRASSIINNTNYWIRFYEHAGYGGASFSMAGRTQIPRLADWSDSISSWKQPCEWRPIICA</sequence>
<evidence type="ECO:0000313" key="2">
    <source>
        <dbReference type="Proteomes" id="UP001631957"/>
    </source>
</evidence>
<dbReference type="Pfam" id="PF03995">
    <property type="entry name" value="Inhibitor_I36"/>
    <property type="match status" value="1"/>
</dbReference>
<dbReference type="RefSeq" id="WP_409121393.1">
    <property type="nucleotide sequence ID" value="NZ_JBJVNI010000006.1"/>
</dbReference>
<keyword evidence="2" id="KW-1185">Reference proteome</keyword>